<feature type="domain" description="Diphosphomevalonate decarboxylase-like N-terminal" evidence="9">
    <location>
        <begin position="8"/>
        <end position="162"/>
    </location>
</feature>
<dbReference type="EC" id="4.1.1.33" evidence="2"/>
<evidence type="ECO:0000256" key="5">
    <source>
        <dbReference type="ARBA" id="ARBA00022840"/>
    </source>
</evidence>
<keyword evidence="11" id="KW-1185">Reference proteome</keyword>
<dbReference type="SUPFAM" id="SSF55060">
    <property type="entry name" value="GHMP Kinase, C-terminal domain"/>
    <property type="match status" value="1"/>
</dbReference>
<dbReference type="NCBIfam" id="TIGR01240">
    <property type="entry name" value="mevDPdecarb"/>
    <property type="match status" value="1"/>
</dbReference>
<keyword evidence="6" id="KW-0443">Lipid metabolism</keyword>
<reference evidence="10 11" key="1">
    <citation type="submission" date="2015-07" db="EMBL/GenBank/DDBJ databases">
        <title>Genome sequence of Levilinea saccharolytica DSM 16555.</title>
        <authorList>
            <person name="Hemp J."/>
            <person name="Ward L.M."/>
            <person name="Pace L.A."/>
            <person name="Fischer W.W."/>
        </authorList>
    </citation>
    <scope>NUCLEOTIDE SEQUENCE [LARGE SCALE GENOMIC DNA]</scope>
    <source>
        <strain evidence="10 11">KIBI-1</strain>
    </source>
</reference>
<dbReference type="GO" id="GO:0005524">
    <property type="term" value="F:ATP binding"/>
    <property type="evidence" value="ECO:0007669"/>
    <property type="project" value="UniProtKB-KW"/>
</dbReference>
<keyword evidence="7" id="KW-0456">Lyase</keyword>
<gene>
    <name evidence="10" type="ORF">ADN01_00165</name>
</gene>
<dbReference type="InterPro" id="IPR020568">
    <property type="entry name" value="Ribosomal_Su5_D2-typ_SF"/>
</dbReference>
<keyword evidence="3" id="KW-0444">Lipid biosynthesis</keyword>
<evidence type="ECO:0000256" key="2">
    <source>
        <dbReference type="ARBA" id="ARBA00012296"/>
    </source>
</evidence>
<evidence type="ECO:0000256" key="6">
    <source>
        <dbReference type="ARBA" id="ARBA00023098"/>
    </source>
</evidence>
<dbReference type="PATRIC" id="fig|229921.5.peg.3398"/>
<keyword evidence="5" id="KW-0067">ATP-binding</keyword>
<comment type="similarity">
    <text evidence="1">Belongs to the diphosphomevalonate decarboxylase family.</text>
</comment>
<dbReference type="GO" id="GO:0005829">
    <property type="term" value="C:cytosol"/>
    <property type="evidence" value="ECO:0007669"/>
    <property type="project" value="InterPro"/>
</dbReference>
<evidence type="ECO:0000256" key="3">
    <source>
        <dbReference type="ARBA" id="ARBA00022516"/>
    </source>
</evidence>
<dbReference type="PANTHER" id="PTHR10977">
    <property type="entry name" value="DIPHOSPHOMEVALONATE DECARBOXYLASE"/>
    <property type="match status" value="1"/>
</dbReference>
<dbReference type="Pfam" id="PF18376">
    <property type="entry name" value="MDD_C"/>
    <property type="match status" value="1"/>
</dbReference>
<dbReference type="EMBL" id="LGCM01000002">
    <property type="protein sequence ID" value="KPL91749.1"/>
    <property type="molecule type" value="Genomic_DNA"/>
</dbReference>
<keyword evidence="4" id="KW-0547">Nucleotide-binding</keyword>
<evidence type="ECO:0000313" key="11">
    <source>
        <dbReference type="Proteomes" id="UP000050501"/>
    </source>
</evidence>
<organism evidence="10 11">
    <name type="scientific">Levilinea saccharolytica</name>
    <dbReference type="NCBI Taxonomy" id="229921"/>
    <lineage>
        <taxon>Bacteria</taxon>
        <taxon>Bacillati</taxon>
        <taxon>Chloroflexota</taxon>
        <taxon>Anaerolineae</taxon>
        <taxon>Anaerolineales</taxon>
        <taxon>Anaerolineaceae</taxon>
        <taxon>Levilinea</taxon>
    </lineage>
</organism>
<protein>
    <recommendedName>
        <fullName evidence="2">diphosphomevalonate decarboxylase</fullName>
        <ecNumber evidence="2">4.1.1.33</ecNumber>
    </recommendedName>
</protein>
<evidence type="ECO:0000313" key="10">
    <source>
        <dbReference type="EMBL" id="KPL91749.1"/>
    </source>
</evidence>
<evidence type="ECO:0000259" key="8">
    <source>
        <dbReference type="Pfam" id="PF18376"/>
    </source>
</evidence>
<accession>A0A0P6YMA0</accession>
<comment type="caution">
    <text evidence="10">The sequence shown here is derived from an EMBL/GenBank/DDBJ whole genome shotgun (WGS) entry which is preliminary data.</text>
</comment>
<dbReference type="FunFam" id="3.30.230.10:FF:000072">
    <property type="entry name" value="Diphosphomevalonate decarboxylase"/>
    <property type="match status" value="1"/>
</dbReference>
<evidence type="ECO:0000256" key="1">
    <source>
        <dbReference type="ARBA" id="ARBA00008831"/>
    </source>
</evidence>
<dbReference type="Pfam" id="PF22700">
    <property type="entry name" value="MVD-like_N"/>
    <property type="match status" value="1"/>
</dbReference>
<dbReference type="InterPro" id="IPR041431">
    <property type="entry name" value="Mvd1_C"/>
</dbReference>
<evidence type="ECO:0000259" key="9">
    <source>
        <dbReference type="Pfam" id="PF22700"/>
    </source>
</evidence>
<dbReference type="InterPro" id="IPR053859">
    <property type="entry name" value="MVD-like_N"/>
</dbReference>
<dbReference type="Gene3D" id="3.30.230.10">
    <property type="match status" value="1"/>
</dbReference>
<dbReference type="InterPro" id="IPR036554">
    <property type="entry name" value="GHMP_kinase_C_sf"/>
</dbReference>
<sequence>MPTCTAAAHPNIAFIKYWGNRHEGLRLPVNGSISMNLAGLEARTTVRFEAGLPQDAFTLNGAAQSGAALERVSRFLDVVRGLAHSDQRAAVESQNNFPTGAGIASSAAAFAALALAASTAAGLELDEAALSRLARRGSGSACRSVPAGFVEWHLGTGDGDSGAVSIAPPEHWALADCVAVVAAGEKPVGSTAGHALAGSSPLQGARVADAARRLDLCRRAVLGRDFAALAEVVELDSNMMHAVMMTSQPALFYWQPASLTVMQAVGEWRRAGLGVCYTLDAGPNVHVLCAAAEAPAVSARLAELPGVRQVLTAGVGGAARRVA</sequence>
<dbReference type="Gene3D" id="3.30.70.890">
    <property type="entry name" value="GHMP kinase, C-terminal domain"/>
    <property type="match status" value="1"/>
</dbReference>
<dbReference type="PANTHER" id="PTHR10977:SF3">
    <property type="entry name" value="DIPHOSPHOMEVALONATE DECARBOXYLASE"/>
    <property type="match status" value="1"/>
</dbReference>
<name>A0A0P6YMA0_9CHLR</name>
<feature type="domain" description="Mvd1 C-terminal" evidence="8">
    <location>
        <begin position="178"/>
        <end position="303"/>
    </location>
</feature>
<dbReference type="GO" id="GO:0004163">
    <property type="term" value="F:diphosphomevalonate decarboxylase activity"/>
    <property type="evidence" value="ECO:0007669"/>
    <property type="project" value="UniProtKB-EC"/>
</dbReference>
<evidence type="ECO:0000256" key="4">
    <source>
        <dbReference type="ARBA" id="ARBA00022741"/>
    </source>
</evidence>
<dbReference type="GO" id="GO:0019287">
    <property type="term" value="P:isopentenyl diphosphate biosynthetic process, mevalonate pathway"/>
    <property type="evidence" value="ECO:0007669"/>
    <property type="project" value="InterPro"/>
</dbReference>
<dbReference type="Proteomes" id="UP000050501">
    <property type="component" value="Unassembled WGS sequence"/>
</dbReference>
<dbReference type="AlphaFoldDB" id="A0A0P6YMA0"/>
<dbReference type="SUPFAM" id="SSF54211">
    <property type="entry name" value="Ribosomal protein S5 domain 2-like"/>
    <property type="match status" value="1"/>
</dbReference>
<dbReference type="InterPro" id="IPR014721">
    <property type="entry name" value="Ribsml_uS5_D2-typ_fold_subgr"/>
</dbReference>
<dbReference type="STRING" id="229921.ADN01_00165"/>
<dbReference type="InterPro" id="IPR005935">
    <property type="entry name" value="Mev_decarb"/>
</dbReference>
<dbReference type="InterPro" id="IPR029765">
    <property type="entry name" value="Mev_diP_decarb"/>
</dbReference>
<proteinExistence type="inferred from homology"/>
<dbReference type="PIRSF" id="PIRSF015950">
    <property type="entry name" value="Mev_P_decrbx"/>
    <property type="match status" value="1"/>
</dbReference>
<evidence type="ECO:0000256" key="7">
    <source>
        <dbReference type="ARBA" id="ARBA00023239"/>
    </source>
</evidence>
<dbReference type="RefSeq" id="WP_075070822.1">
    <property type="nucleotide sequence ID" value="NZ_LGCM01000002.1"/>
</dbReference>